<sequence length="140" mass="14601">MLGACASSGAAETLTMDEGRDDGLADLTIEMSVEILEGDVRVILFKGADAYNGGKPLAQGVKPAAAMLTFSVEGIEPGEYGIKAFHDVNGNGELDTNVLGIPNEPFAFSNNAPANFGPAKWEDAAFTVSAPATLHKMEIK</sequence>
<dbReference type="AlphaFoldDB" id="A0A371RLX7"/>
<protein>
    <submittedName>
        <fullName evidence="1">DUF2141 domain-containing protein</fullName>
    </submittedName>
</protein>
<dbReference type="OrthoDB" id="9788332at2"/>
<gene>
    <name evidence="1" type="ORF">DX908_06530</name>
</gene>
<proteinExistence type="predicted"/>
<dbReference type="InterPro" id="IPR018673">
    <property type="entry name" value="DUF2141"/>
</dbReference>
<evidence type="ECO:0000313" key="2">
    <source>
        <dbReference type="Proteomes" id="UP000264589"/>
    </source>
</evidence>
<comment type="caution">
    <text evidence="1">The sequence shown here is derived from an EMBL/GenBank/DDBJ whole genome shotgun (WGS) entry which is preliminary data.</text>
</comment>
<dbReference type="EMBL" id="QUQO01000001">
    <property type="protein sequence ID" value="RFB06376.1"/>
    <property type="molecule type" value="Genomic_DNA"/>
</dbReference>
<reference evidence="1 2" key="1">
    <citation type="submission" date="2018-08" db="EMBL/GenBank/DDBJ databases">
        <title>Parvularcula sp. SM1705, isolated from surface water of the South Sea China.</title>
        <authorList>
            <person name="Sun L."/>
        </authorList>
    </citation>
    <scope>NUCLEOTIDE SEQUENCE [LARGE SCALE GENOMIC DNA]</scope>
    <source>
        <strain evidence="1 2">SM1705</strain>
    </source>
</reference>
<dbReference type="InParanoid" id="A0A371RLX7"/>
<organism evidence="1 2">
    <name type="scientific">Parvularcula marina</name>
    <dbReference type="NCBI Taxonomy" id="2292771"/>
    <lineage>
        <taxon>Bacteria</taxon>
        <taxon>Pseudomonadati</taxon>
        <taxon>Pseudomonadota</taxon>
        <taxon>Alphaproteobacteria</taxon>
        <taxon>Parvularculales</taxon>
        <taxon>Parvularculaceae</taxon>
        <taxon>Parvularcula</taxon>
    </lineage>
</organism>
<dbReference type="Proteomes" id="UP000264589">
    <property type="component" value="Unassembled WGS sequence"/>
</dbReference>
<name>A0A371RLX7_9PROT</name>
<evidence type="ECO:0000313" key="1">
    <source>
        <dbReference type="EMBL" id="RFB06376.1"/>
    </source>
</evidence>
<dbReference type="Pfam" id="PF09912">
    <property type="entry name" value="DUF2141"/>
    <property type="match status" value="1"/>
</dbReference>
<keyword evidence="2" id="KW-1185">Reference proteome</keyword>
<accession>A0A371RLX7</accession>